<evidence type="ECO:0000259" key="7">
    <source>
        <dbReference type="Pfam" id="PF00884"/>
    </source>
</evidence>
<keyword evidence="6" id="KW-0732">Signal</keyword>
<dbReference type="InterPro" id="IPR017850">
    <property type="entry name" value="Alkaline_phosphatase_core_sf"/>
</dbReference>
<evidence type="ECO:0000256" key="5">
    <source>
        <dbReference type="PIRSR" id="PIRSR600917-52"/>
    </source>
</evidence>
<dbReference type="RefSeq" id="WP_126037677.1">
    <property type="nucleotide sequence ID" value="NZ_CP022298.1"/>
</dbReference>
<evidence type="ECO:0000256" key="6">
    <source>
        <dbReference type="SAM" id="SignalP"/>
    </source>
</evidence>
<evidence type="ECO:0000256" key="3">
    <source>
        <dbReference type="ARBA" id="ARBA00022801"/>
    </source>
</evidence>
<name>A0A3Q8XEQ0_ACIJO</name>
<dbReference type="PANTHER" id="PTHR42693">
    <property type="entry name" value="ARYLSULFATASE FAMILY MEMBER"/>
    <property type="match status" value="1"/>
</dbReference>
<sequence length="803" mass="88252">MNKNRPLNSIPKPLTQVLTLVAAITASHAALAAPEPQSTPPQALNQTGLVLPQPTPEFKGVIKETFEGSKQDFPQPVKASKDAPNVVVILLDDLGFGQAGTFGGPVPTPEMDELADDGVIFNRFHTTGISSPTRAALLTGQNPHQVGAGTITELSTGYPGYNTIWPKESASVARILKDNGYATAAFGKWHNTPDWETSPVGPFERWPTGLGFEYFYGFFGGESSQWEPQLIRGVTPVEPTKRPEQGYNMNVDLVDDAIGWINRQGSVSPDKPYFVYMAPGAVHAPLHVNQEWIDKFQGQFNQGWDKVREETLARQKKLGIVPKNTDLTPRPDSIQAWAALSADEKRLFAKHQEVFAGFLAQTDHEMGRLIKAIKKLPDADNTLIIFIAGDNGASAEGTLTGTLNNLMTQNGFPDTVENQLKHIDEIGGPKHENQYPVGWAWAGSSPFQWMKRVPSHFGGTRNGMIVSWPAKIKATHAIHNQFHHVSDITPTILEAANIPQPNLVDGVKQTPMSGISMAYSFNDAKAKDQRHTQYFERGGHRAIYQDGWVASSFHGVPWKLSGSLGFKDSPWELYNIKQDFSQAHDLATKEPQRLAEMQKLFDQEAGKYGVYPLDDRFVERAFNPERPSSVRGRKQFTYSAGTTRLPEGSAPPMYQRSHSIKADIVIPKNGANGVIVAEGGSGGGFSLYLENGIPVYEYNFFAQSYYRIASTKALAPGKHSIVVDYQQTPREGRHGIGGPVTISVNGDMVAQGQVEKVVPYRFSATETFDIGMDLGSTVSPRYNEKAPYAFTGQIDTVTIDLKD</sequence>
<keyword evidence="2" id="KW-0479">Metal-binding</keyword>
<dbReference type="InterPro" id="IPR024607">
    <property type="entry name" value="Sulfatase_CS"/>
</dbReference>
<dbReference type="PANTHER" id="PTHR42693:SF43">
    <property type="entry name" value="BLL2667 PROTEIN"/>
    <property type="match status" value="1"/>
</dbReference>
<dbReference type="CDD" id="cd16025">
    <property type="entry name" value="PAS_like"/>
    <property type="match status" value="1"/>
</dbReference>
<comment type="PTM">
    <text evidence="5">The conversion to 3-oxoalanine (also known as C-formylglycine, FGly), of a serine or cysteine residue in prokaryotes and of a cysteine residue in eukaryotes, is critical for catalytic activity.</text>
</comment>
<dbReference type="Pfam" id="PF00884">
    <property type="entry name" value="Sulfatase"/>
    <property type="match status" value="1"/>
</dbReference>
<comment type="similarity">
    <text evidence="1">Belongs to the sulfatase family.</text>
</comment>
<evidence type="ECO:0000256" key="2">
    <source>
        <dbReference type="ARBA" id="ARBA00022723"/>
    </source>
</evidence>
<dbReference type="SUPFAM" id="SSF49899">
    <property type="entry name" value="Concanavalin A-like lectins/glucanases"/>
    <property type="match status" value="1"/>
</dbReference>
<dbReference type="EMBL" id="CP022298">
    <property type="protein sequence ID" value="AZN64966.1"/>
    <property type="molecule type" value="Genomic_DNA"/>
</dbReference>
<organism evidence="8 9">
    <name type="scientific">Acinetobacter johnsonii</name>
    <dbReference type="NCBI Taxonomy" id="40214"/>
    <lineage>
        <taxon>Bacteria</taxon>
        <taxon>Pseudomonadati</taxon>
        <taxon>Pseudomonadota</taxon>
        <taxon>Gammaproteobacteria</taxon>
        <taxon>Moraxellales</taxon>
        <taxon>Moraxellaceae</taxon>
        <taxon>Acinetobacter</taxon>
    </lineage>
</organism>
<feature type="domain" description="Sulfatase N-terminal" evidence="7">
    <location>
        <begin position="84"/>
        <end position="498"/>
    </location>
</feature>
<dbReference type="PROSITE" id="PS00523">
    <property type="entry name" value="SULFATASE_1"/>
    <property type="match status" value="1"/>
</dbReference>
<feature type="modified residue" description="3-oxoalanine (Ser)" evidence="5">
    <location>
        <position position="130"/>
    </location>
</feature>
<evidence type="ECO:0000313" key="8">
    <source>
        <dbReference type="EMBL" id="AZN64966.1"/>
    </source>
</evidence>
<dbReference type="GO" id="GO:0046872">
    <property type="term" value="F:metal ion binding"/>
    <property type="evidence" value="ECO:0007669"/>
    <property type="project" value="UniProtKB-KW"/>
</dbReference>
<feature type="chain" id="PRO_5018678944" evidence="6">
    <location>
        <begin position="33"/>
        <end position="803"/>
    </location>
</feature>
<dbReference type="AlphaFoldDB" id="A0A3Q8XEQ0"/>
<evidence type="ECO:0000256" key="1">
    <source>
        <dbReference type="ARBA" id="ARBA00008779"/>
    </source>
</evidence>
<dbReference type="SUPFAM" id="SSF53649">
    <property type="entry name" value="Alkaline phosphatase-like"/>
    <property type="match status" value="1"/>
</dbReference>
<evidence type="ECO:0000313" key="9">
    <source>
        <dbReference type="Proteomes" id="UP000276980"/>
    </source>
</evidence>
<evidence type="ECO:0000256" key="4">
    <source>
        <dbReference type="ARBA" id="ARBA00022837"/>
    </source>
</evidence>
<proteinExistence type="inferred from homology"/>
<dbReference type="InterPro" id="IPR050738">
    <property type="entry name" value="Sulfatase"/>
</dbReference>
<keyword evidence="3" id="KW-0378">Hydrolase</keyword>
<dbReference type="InterPro" id="IPR013320">
    <property type="entry name" value="ConA-like_dom_sf"/>
</dbReference>
<feature type="signal peptide" evidence="6">
    <location>
        <begin position="1"/>
        <end position="32"/>
    </location>
</feature>
<reference evidence="8 9" key="1">
    <citation type="submission" date="2017-06" db="EMBL/GenBank/DDBJ databases">
        <title>Complete Genome Sequence of the Carbazole-Degrading Bacterium Acinetobacter johnsonii IC001.</title>
        <authorList>
            <person name="Vejarano F."/>
            <person name="Suzuki-Minakuchi C."/>
            <person name="Ohtsubo Y."/>
            <person name="Tsuda M."/>
            <person name="Okada K."/>
            <person name="Nojiri H."/>
        </authorList>
    </citation>
    <scope>NUCLEOTIDE SEQUENCE [LARGE SCALE GENOMIC DNA]</scope>
    <source>
        <strain evidence="8 9">IC001</strain>
    </source>
</reference>
<protein>
    <submittedName>
        <fullName evidence="8">Arylsulfatase</fullName>
    </submittedName>
</protein>
<accession>A0A3Q8XEQ0</accession>
<dbReference type="Gene3D" id="3.30.1120.10">
    <property type="match status" value="1"/>
</dbReference>
<dbReference type="InterPro" id="IPR000917">
    <property type="entry name" value="Sulfatase_N"/>
</dbReference>
<dbReference type="Proteomes" id="UP000276980">
    <property type="component" value="Chromosome"/>
</dbReference>
<dbReference type="Gene3D" id="3.40.720.10">
    <property type="entry name" value="Alkaline Phosphatase, subunit A"/>
    <property type="match status" value="1"/>
</dbReference>
<keyword evidence="4" id="KW-0106">Calcium</keyword>
<gene>
    <name evidence="8" type="ORF">CFH90_13405</name>
</gene>
<dbReference type="GO" id="GO:0016787">
    <property type="term" value="F:hydrolase activity"/>
    <property type="evidence" value="ECO:0007669"/>
    <property type="project" value="UniProtKB-KW"/>
</dbReference>